<organism evidence="2 3">
    <name type="scientific">Lasiosphaeria hispida</name>
    <dbReference type="NCBI Taxonomy" id="260671"/>
    <lineage>
        <taxon>Eukaryota</taxon>
        <taxon>Fungi</taxon>
        <taxon>Dikarya</taxon>
        <taxon>Ascomycota</taxon>
        <taxon>Pezizomycotina</taxon>
        <taxon>Sordariomycetes</taxon>
        <taxon>Sordariomycetidae</taxon>
        <taxon>Sordariales</taxon>
        <taxon>Lasiosphaeriaceae</taxon>
        <taxon>Lasiosphaeria</taxon>
    </lineage>
</organism>
<dbReference type="EMBL" id="JAUIQD010000004">
    <property type="protein sequence ID" value="KAK3353612.1"/>
    <property type="molecule type" value="Genomic_DNA"/>
</dbReference>
<evidence type="ECO:0000313" key="2">
    <source>
        <dbReference type="EMBL" id="KAK3353612.1"/>
    </source>
</evidence>
<dbReference type="Proteomes" id="UP001275084">
    <property type="component" value="Unassembled WGS sequence"/>
</dbReference>
<sequence>MSEFFIDDIFSSSYPGQRLSPPYHSIKGNEELRWQTQTTPDVIVRHHRAPWKTPRLAQRWLASAAYLLRTQLPEYLEWQLDPDMFTTFGWVGYTCRHRYRPRHTSATARAGLGDVDKDDDLETDGPLQLDHPNTIRTADQKAQKEGAKGRPITVLVMIEYAKRLSELRQLDQVGDEEYLLTAFMCAVTVLHELGHVIYWRDFRATNRRMTEPYFGGDLEMELGDSFVASIFGGWIPVPVDVEREFRCRRTFQDGLAWRQHLTWDFHRTRPKYRAHYSISVK</sequence>
<proteinExistence type="predicted"/>
<evidence type="ECO:0000313" key="3">
    <source>
        <dbReference type="Proteomes" id="UP001275084"/>
    </source>
</evidence>
<gene>
    <name evidence="2" type="ORF">B0T25DRAFT_217826</name>
</gene>
<name>A0AAJ0HJ03_9PEZI</name>
<dbReference type="AlphaFoldDB" id="A0AAJ0HJ03"/>
<comment type="caution">
    <text evidence="2">The sequence shown here is derived from an EMBL/GenBank/DDBJ whole genome shotgun (WGS) entry which is preliminary data.</text>
</comment>
<accession>A0AAJ0HJ03</accession>
<feature type="region of interest" description="Disordered" evidence="1">
    <location>
        <begin position="110"/>
        <end position="132"/>
    </location>
</feature>
<keyword evidence="3" id="KW-1185">Reference proteome</keyword>
<evidence type="ECO:0000256" key="1">
    <source>
        <dbReference type="SAM" id="MobiDB-lite"/>
    </source>
</evidence>
<reference evidence="2" key="1">
    <citation type="journal article" date="2023" name="Mol. Phylogenet. Evol.">
        <title>Genome-scale phylogeny and comparative genomics of the fungal order Sordariales.</title>
        <authorList>
            <person name="Hensen N."/>
            <person name="Bonometti L."/>
            <person name="Westerberg I."/>
            <person name="Brannstrom I.O."/>
            <person name="Guillou S."/>
            <person name="Cros-Aarteil S."/>
            <person name="Calhoun S."/>
            <person name="Haridas S."/>
            <person name="Kuo A."/>
            <person name="Mondo S."/>
            <person name="Pangilinan J."/>
            <person name="Riley R."/>
            <person name="LaButti K."/>
            <person name="Andreopoulos B."/>
            <person name="Lipzen A."/>
            <person name="Chen C."/>
            <person name="Yan M."/>
            <person name="Daum C."/>
            <person name="Ng V."/>
            <person name="Clum A."/>
            <person name="Steindorff A."/>
            <person name="Ohm R.A."/>
            <person name="Martin F."/>
            <person name="Silar P."/>
            <person name="Natvig D.O."/>
            <person name="Lalanne C."/>
            <person name="Gautier V."/>
            <person name="Ament-Velasquez S.L."/>
            <person name="Kruys A."/>
            <person name="Hutchinson M.I."/>
            <person name="Powell A.J."/>
            <person name="Barry K."/>
            <person name="Miller A.N."/>
            <person name="Grigoriev I.V."/>
            <person name="Debuchy R."/>
            <person name="Gladieux P."/>
            <person name="Hiltunen Thoren M."/>
            <person name="Johannesson H."/>
        </authorList>
    </citation>
    <scope>NUCLEOTIDE SEQUENCE</scope>
    <source>
        <strain evidence="2">CBS 955.72</strain>
    </source>
</reference>
<reference evidence="2" key="2">
    <citation type="submission" date="2023-06" db="EMBL/GenBank/DDBJ databases">
        <authorList>
            <consortium name="Lawrence Berkeley National Laboratory"/>
            <person name="Haridas S."/>
            <person name="Hensen N."/>
            <person name="Bonometti L."/>
            <person name="Westerberg I."/>
            <person name="Brannstrom I.O."/>
            <person name="Guillou S."/>
            <person name="Cros-Aarteil S."/>
            <person name="Calhoun S."/>
            <person name="Kuo A."/>
            <person name="Mondo S."/>
            <person name="Pangilinan J."/>
            <person name="Riley R."/>
            <person name="Labutti K."/>
            <person name="Andreopoulos B."/>
            <person name="Lipzen A."/>
            <person name="Chen C."/>
            <person name="Yanf M."/>
            <person name="Daum C."/>
            <person name="Ng V."/>
            <person name="Clum A."/>
            <person name="Steindorff A."/>
            <person name="Ohm R."/>
            <person name="Martin F."/>
            <person name="Silar P."/>
            <person name="Natvig D."/>
            <person name="Lalanne C."/>
            <person name="Gautier V."/>
            <person name="Ament-Velasquez S.L."/>
            <person name="Kruys A."/>
            <person name="Hutchinson M.I."/>
            <person name="Powell A.J."/>
            <person name="Barry K."/>
            <person name="Miller A.N."/>
            <person name="Grigoriev I.V."/>
            <person name="Debuchy R."/>
            <person name="Gladieux P."/>
            <person name="Thoren M.H."/>
            <person name="Johannesson H."/>
        </authorList>
    </citation>
    <scope>NUCLEOTIDE SEQUENCE</scope>
    <source>
        <strain evidence="2">CBS 955.72</strain>
    </source>
</reference>
<protein>
    <submittedName>
        <fullName evidence="2">Uncharacterized protein</fullName>
    </submittedName>
</protein>